<dbReference type="EMBL" id="WOCE01000026">
    <property type="protein sequence ID" value="KAE9584452.1"/>
    <property type="molecule type" value="Genomic_DNA"/>
</dbReference>
<reference evidence="2" key="1">
    <citation type="journal article" date="2020" name="Nat. Commun.">
        <title>Genome sequence of the cluster root forming white lupin.</title>
        <authorList>
            <person name="Hufnagel B."/>
            <person name="Marques A."/>
            <person name="Soriano A."/>
            <person name="Marques L."/>
            <person name="Divol F."/>
            <person name="Doumas P."/>
            <person name="Sallet E."/>
            <person name="Mancinotti D."/>
            <person name="Carrere S."/>
            <person name="Marande W."/>
            <person name="Arribat S."/>
            <person name="Keller J."/>
            <person name="Huneau C."/>
            <person name="Blein T."/>
            <person name="Aime D."/>
            <person name="Laguerre M."/>
            <person name="Taylor J."/>
            <person name="Schubert V."/>
            <person name="Nelson M."/>
            <person name="Geu-Flores F."/>
            <person name="Crespi M."/>
            <person name="Gallardo-Guerrero K."/>
            <person name="Delaux P.-M."/>
            <person name="Salse J."/>
            <person name="Berges H."/>
            <person name="Guyot R."/>
            <person name="Gouzy J."/>
            <person name="Peret B."/>
        </authorList>
    </citation>
    <scope>NUCLEOTIDE SEQUENCE [LARGE SCALE GENOMIC DNA]</scope>
    <source>
        <strain evidence="2">cv. Amiga</strain>
    </source>
</reference>
<accession>A0A6A4N1C9</accession>
<comment type="caution">
    <text evidence="1">The sequence shown here is derived from an EMBL/GenBank/DDBJ whole genome shotgun (WGS) entry which is preliminary data.</text>
</comment>
<proteinExistence type="predicted"/>
<sequence length="81" mass="9226">MMMALAPSVNLMKSNKTLRRHFEEQRETMEPVAVVTSLYMLFCHHNAVPLQQISVHTDKSSEIGSGPFRYVSAVSPVLFRF</sequence>
<dbReference type="Proteomes" id="UP000447434">
    <property type="component" value="Unassembled WGS sequence"/>
</dbReference>
<keyword evidence="2" id="KW-1185">Reference proteome</keyword>
<protein>
    <submittedName>
        <fullName evidence="1">Uncharacterized protein</fullName>
    </submittedName>
</protein>
<evidence type="ECO:0000313" key="2">
    <source>
        <dbReference type="Proteomes" id="UP000447434"/>
    </source>
</evidence>
<organism evidence="1 2">
    <name type="scientific">Lupinus albus</name>
    <name type="common">White lupine</name>
    <name type="synonym">Lupinus termis</name>
    <dbReference type="NCBI Taxonomy" id="3870"/>
    <lineage>
        <taxon>Eukaryota</taxon>
        <taxon>Viridiplantae</taxon>
        <taxon>Streptophyta</taxon>
        <taxon>Embryophyta</taxon>
        <taxon>Tracheophyta</taxon>
        <taxon>Spermatophyta</taxon>
        <taxon>Magnoliopsida</taxon>
        <taxon>eudicotyledons</taxon>
        <taxon>Gunneridae</taxon>
        <taxon>Pentapetalae</taxon>
        <taxon>rosids</taxon>
        <taxon>fabids</taxon>
        <taxon>Fabales</taxon>
        <taxon>Fabaceae</taxon>
        <taxon>Papilionoideae</taxon>
        <taxon>50 kb inversion clade</taxon>
        <taxon>genistoids sensu lato</taxon>
        <taxon>core genistoids</taxon>
        <taxon>Genisteae</taxon>
        <taxon>Lupinus</taxon>
    </lineage>
</organism>
<dbReference type="AlphaFoldDB" id="A0A6A4N1C9"/>
<evidence type="ECO:0000313" key="1">
    <source>
        <dbReference type="EMBL" id="KAE9584452.1"/>
    </source>
</evidence>
<name>A0A6A4N1C9_LUPAL</name>
<gene>
    <name evidence="1" type="ORF">Lalb_Chr00c01g0403761</name>
</gene>